<dbReference type="OrthoDB" id="5897274at2759"/>
<sequence>MKRKVTHDTRTVFSESDGKTGVTEDETPVRKRTKTNRQGSSSDTISMEFTEAETPKKIKKITNKRKKAKESENDSSSGTISKGIISGIPLGAPSMYLERNESPSLWISLPRADQSQLLTFVLGDKLIEGLPGRFNVFLKDWLSSIQQKMIETLKGDGLRKTMKSVNVKCHESIKRSDERICTFLQKTLRTILETQEFSIFEKELAWICFIRRFAKNWNLKEEIDETVLTSVFDALSPKAKGEVSSFFTGSQRQKTQKGKVYYCHILRFVVKFTFNTLRHVFKFDSQSCSFFYDGNLEQEEISHHKSKLEKVAEKQVIGHRTFPFPTPVTSTSGTSSMDLISAIPLGAPSMHLERNESPSLWITLPQAEKSQLLKFVLEDDLIKDLSKGGKRFLTDWLLSVQQQMIETLKDDGLRKIIESVKVEAHESLRRCDERPCIFLQKVLETVLQTEQFVIFKGDDNVWLKYIRNFVQKGPLKRRMNESNLKKISIQLSRKAKKTLSSFFPGPHETRSCEEAEVYFYHILRFVLKFAFNTLRHVFKFERQNCSFFYDGELEEEGICNQKSMSEKVAEEPIKRSQTVPFQTPITSGNVSMGPIFAINAPSTYLERNEYPSLWITLPKADQSQLLRFVLGESLTRRLPKGFKVLLTDWLLSVQHRMIETLERDGLRNTIESLIKCQESLKRSDERLCFFVEKVMRDVLETKHFAIFEGERVWIDFIRSFVKDMSLTEKFGKAELKTVSKQLDQCAQNKVISFFSELDRKRRGQAPIYFYHILRFALKFALNTLRHVFKFDSENSTFFYDGELETEEFSYQNSEMEKVAEEHDVKPQVVPFPVPVSYDSSSGTISKNPTTTVSFGAPSMQVAEERDVKPQLPLAVPLEAPVQKPQGHLPPKEVVPTVPPSNDPSSSNIGDKMSQYMQFFDSSLVPQKWLNAFKMVVQHNEYLKSQEARLKARYKELKAEVQELKEEKRRRMI</sequence>
<feature type="compositionally biased region" description="Polar residues" evidence="2">
    <location>
        <begin position="36"/>
        <end position="47"/>
    </location>
</feature>
<evidence type="ECO:0000313" key="4">
    <source>
        <dbReference type="Proteomes" id="UP000230233"/>
    </source>
</evidence>
<feature type="region of interest" description="Disordered" evidence="2">
    <location>
        <begin position="1"/>
        <end position="84"/>
    </location>
</feature>
<dbReference type="EMBL" id="PDUG01000001">
    <property type="protein sequence ID" value="PIC55661.1"/>
    <property type="molecule type" value="Genomic_DNA"/>
</dbReference>
<evidence type="ECO:0000313" key="3">
    <source>
        <dbReference type="EMBL" id="PIC55661.1"/>
    </source>
</evidence>
<feature type="region of interest" description="Disordered" evidence="2">
    <location>
        <begin position="881"/>
        <end position="908"/>
    </location>
</feature>
<feature type="compositionally biased region" description="Basic residues" evidence="2">
    <location>
        <begin position="57"/>
        <end position="68"/>
    </location>
</feature>
<feature type="compositionally biased region" description="Basic and acidic residues" evidence="2">
    <location>
        <begin position="1"/>
        <end position="10"/>
    </location>
</feature>
<keyword evidence="1" id="KW-0175">Coiled coil</keyword>
<evidence type="ECO:0000256" key="2">
    <source>
        <dbReference type="SAM" id="MobiDB-lite"/>
    </source>
</evidence>
<reference evidence="4" key="1">
    <citation type="submission" date="2017-10" db="EMBL/GenBank/DDBJ databases">
        <title>Rapid genome shrinkage in a self-fertile nematode reveals novel sperm competition proteins.</title>
        <authorList>
            <person name="Yin D."/>
            <person name="Schwarz E.M."/>
            <person name="Thomas C.G."/>
            <person name="Felde R.L."/>
            <person name="Korf I.F."/>
            <person name="Cutter A.D."/>
            <person name="Schartner C.M."/>
            <person name="Ralston E.J."/>
            <person name="Meyer B.J."/>
            <person name="Haag E.S."/>
        </authorList>
    </citation>
    <scope>NUCLEOTIDE SEQUENCE [LARGE SCALE GENOMIC DNA]</scope>
    <source>
        <strain evidence="4">JU1422</strain>
    </source>
</reference>
<dbReference type="AlphaFoldDB" id="A0A2G5VVD7"/>
<organism evidence="3 4">
    <name type="scientific">Caenorhabditis nigoni</name>
    <dbReference type="NCBI Taxonomy" id="1611254"/>
    <lineage>
        <taxon>Eukaryota</taxon>
        <taxon>Metazoa</taxon>
        <taxon>Ecdysozoa</taxon>
        <taxon>Nematoda</taxon>
        <taxon>Chromadorea</taxon>
        <taxon>Rhabditida</taxon>
        <taxon>Rhabditina</taxon>
        <taxon>Rhabditomorpha</taxon>
        <taxon>Rhabditoidea</taxon>
        <taxon>Rhabditidae</taxon>
        <taxon>Peloderinae</taxon>
        <taxon>Caenorhabditis</taxon>
    </lineage>
</organism>
<comment type="caution">
    <text evidence="3">The sequence shown here is derived from an EMBL/GenBank/DDBJ whole genome shotgun (WGS) entry which is preliminary data.</text>
</comment>
<feature type="coiled-coil region" evidence="1">
    <location>
        <begin position="939"/>
        <end position="970"/>
    </location>
</feature>
<evidence type="ECO:0000256" key="1">
    <source>
        <dbReference type="SAM" id="Coils"/>
    </source>
</evidence>
<proteinExistence type="predicted"/>
<dbReference type="Proteomes" id="UP000230233">
    <property type="component" value="Chromosome I"/>
</dbReference>
<gene>
    <name evidence="3" type="primary">Cnig_chr_I.g844</name>
    <name evidence="3" type="ORF">B9Z55_000844</name>
</gene>
<protein>
    <submittedName>
        <fullName evidence="3">Uncharacterized protein</fullName>
    </submittedName>
</protein>
<accession>A0A2G5VVD7</accession>
<name>A0A2G5VVD7_9PELO</name>
<keyword evidence="4" id="KW-1185">Reference proteome</keyword>
<feature type="compositionally biased region" description="Low complexity" evidence="2">
    <location>
        <begin position="75"/>
        <end position="84"/>
    </location>
</feature>